<accession>A0A289ZW21</accession>
<dbReference type="Proteomes" id="UP000223363">
    <property type="component" value="Segment"/>
</dbReference>
<organism evidence="1 2">
    <name type="scientific">Serratia phage vB_SmaM_ 2050HW</name>
    <dbReference type="NCBI Taxonomy" id="2024252"/>
    <lineage>
        <taxon>Viruses</taxon>
        <taxon>Duplodnaviria</taxon>
        <taxon>Heunggongvirae</taxon>
        <taxon>Uroviricota</taxon>
        <taxon>Caudoviricetes</taxon>
        <taxon>Chimalliviridae</taxon>
        <taxon>Moabitevirus</taxon>
        <taxon>Moabitevirus mv2050HW</taxon>
    </lineage>
</organism>
<gene>
    <name evidence="1" type="ORF">2050HW_00225</name>
</gene>
<keyword evidence="2" id="KW-1185">Reference proteome</keyword>
<protein>
    <submittedName>
        <fullName evidence="1">Uncharacterized protein</fullName>
    </submittedName>
</protein>
<reference evidence="2" key="1">
    <citation type="submission" date="2017-06" db="EMBL/GenBank/DDBJ databases">
        <authorList>
            <person name="Zhao X."/>
        </authorList>
    </citation>
    <scope>NUCLEOTIDE SEQUENCE [LARGE SCALE GENOMIC DNA]</scope>
</reference>
<name>A0A289ZW21_9CAUD</name>
<dbReference type="EMBL" id="MF285618">
    <property type="protein sequence ID" value="ATA65560.1"/>
    <property type="molecule type" value="Genomic_DNA"/>
</dbReference>
<proteinExistence type="predicted"/>
<evidence type="ECO:0000313" key="2">
    <source>
        <dbReference type="Proteomes" id="UP000223363"/>
    </source>
</evidence>
<sequence>MVMMSLPTAIVAASDMEETFGETVTHGGFSDNGMFLLSNDGKFRNIVGSSDDGRKLWAELTKARTSGKPILWGTGLFSDELVLKGFGEELDKSYRKSYQMK</sequence>
<evidence type="ECO:0000313" key="1">
    <source>
        <dbReference type="EMBL" id="ATA65560.1"/>
    </source>
</evidence>